<accession>A0A8S5L525</accession>
<evidence type="ECO:0000256" key="2">
    <source>
        <dbReference type="ARBA" id="ARBA00022561"/>
    </source>
</evidence>
<dbReference type="EMBL" id="BK014103">
    <property type="protein sequence ID" value="DAD52437.1"/>
    <property type="molecule type" value="Genomic_RNA"/>
</dbReference>
<dbReference type="KEGG" id="vg:80399087"/>
<comment type="subcellular location">
    <subcellularLocation>
        <location evidence="1">Virion</location>
    </subcellularLocation>
</comment>
<name>A0A8S5L525_9VIRU</name>
<keyword evidence="5" id="KW-1185">Reference proteome</keyword>
<gene>
    <name evidence="4" type="primary">SRR5466725_15_2</name>
</gene>
<protein>
    <submittedName>
        <fullName evidence="4">Coat protein</fullName>
    </submittedName>
</protein>
<evidence type="ECO:0000256" key="3">
    <source>
        <dbReference type="ARBA" id="ARBA00022844"/>
    </source>
</evidence>
<dbReference type="RefSeq" id="YP_010769929.1">
    <property type="nucleotide sequence ID" value="NC_074112.1"/>
</dbReference>
<dbReference type="GeneID" id="80399087"/>
<reference evidence="4" key="1">
    <citation type="submission" date="2020-09" db="EMBL/GenBank/DDBJ databases">
        <title>Leviviricetes taxonomy.</title>
        <authorList>
            <person name="Stockdale S.R."/>
            <person name="Callanan J."/>
            <person name="Adriaenssens E.M."/>
            <person name="Kuhn J.H."/>
            <person name="Rumnieks J."/>
            <person name="Shkoporov A."/>
            <person name="Draper L.A."/>
            <person name="Ross P."/>
            <person name="Hill C."/>
        </authorList>
    </citation>
    <scope>NUCLEOTIDE SEQUENCE</scope>
</reference>
<evidence type="ECO:0000313" key="4">
    <source>
        <dbReference type="EMBL" id="DAD52437.1"/>
    </source>
</evidence>
<keyword evidence="2 4" id="KW-0167">Capsid protein</keyword>
<organism evidence="4 5">
    <name type="scientific">ssRNA phage SRR5466725_15</name>
    <dbReference type="NCBI Taxonomy" id="2786413"/>
    <lineage>
        <taxon>Viruses</taxon>
        <taxon>Riboviria</taxon>
        <taxon>Orthornavirae</taxon>
        <taxon>Lenarviricota</taxon>
        <taxon>Leviviricetes</taxon>
        <taxon>Norzivirales</taxon>
        <taxon>Fiersviridae</taxon>
        <taxon>Tapikevirus</taxon>
        <taxon>Tapikevirus pelocola</taxon>
    </lineage>
</organism>
<evidence type="ECO:0000313" key="5">
    <source>
        <dbReference type="Proteomes" id="UP000681460"/>
    </source>
</evidence>
<evidence type="ECO:0000256" key="1">
    <source>
        <dbReference type="ARBA" id="ARBA00004328"/>
    </source>
</evidence>
<dbReference type="InterPro" id="IPR015954">
    <property type="entry name" value="Phage_RNA-type_capsid"/>
</dbReference>
<dbReference type="GO" id="GO:0019028">
    <property type="term" value="C:viral capsid"/>
    <property type="evidence" value="ECO:0007669"/>
    <property type="project" value="UniProtKB-KW"/>
</dbReference>
<sequence length="130" mass="14188">MPQITGAVVVKDGSATPANVSYSPELLSSAETVLVDRREASREAQPTITVRFDRASANRKTFKPSREYALPLVRSVNGVSVVTDIARAKVVYTLPSSMTQQERKHLRAMVANTEDVPVVLAGVEDLDPFF</sequence>
<dbReference type="SUPFAM" id="SSF55405">
    <property type="entry name" value="RNA bacteriophage capsid protein"/>
    <property type="match status" value="1"/>
</dbReference>
<dbReference type="Gene3D" id="3.30.380.10">
    <property type="entry name" value="MS2 Viral Coat Protein"/>
    <property type="match status" value="1"/>
</dbReference>
<dbReference type="Proteomes" id="UP000681460">
    <property type="component" value="Segment"/>
</dbReference>
<proteinExistence type="predicted"/>
<keyword evidence="3" id="KW-0946">Virion</keyword>